<accession>A0A8K0GA65</accession>
<reference evidence="1" key="1">
    <citation type="submission" date="2019-08" db="EMBL/GenBank/DDBJ databases">
        <title>The genome of the North American firefly Photinus pyralis.</title>
        <authorList>
            <consortium name="Photinus pyralis genome working group"/>
            <person name="Fallon T.R."/>
            <person name="Sander Lower S.E."/>
            <person name="Weng J.-K."/>
        </authorList>
    </citation>
    <scope>NUCLEOTIDE SEQUENCE</scope>
    <source>
        <strain evidence="1">TRF0915ILg1</strain>
        <tissue evidence="1">Whole body</tissue>
    </source>
</reference>
<dbReference type="Proteomes" id="UP000801492">
    <property type="component" value="Unassembled WGS sequence"/>
</dbReference>
<gene>
    <name evidence="1" type="ORF">ILUMI_14752</name>
</gene>
<evidence type="ECO:0000313" key="1">
    <source>
        <dbReference type="EMBL" id="KAF2891421.1"/>
    </source>
</evidence>
<keyword evidence="2" id="KW-1185">Reference proteome</keyword>
<proteinExistence type="predicted"/>
<sequence length="123" mass="13714">MCRPIKKFTPGETKTVIQKELNPKQAPGYDLITAKGLVGKYKIEKRRKTVGKPPGSWHFKFNKAKGLIFVKDGKNDNGLVCREPKYRCAIGKAEDICKKTQSPSAAAAAESWINELLIRIALK</sequence>
<organism evidence="1 2">
    <name type="scientific">Ignelater luminosus</name>
    <name type="common">Cucubano</name>
    <name type="synonym">Pyrophorus luminosus</name>
    <dbReference type="NCBI Taxonomy" id="2038154"/>
    <lineage>
        <taxon>Eukaryota</taxon>
        <taxon>Metazoa</taxon>
        <taxon>Ecdysozoa</taxon>
        <taxon>Arthropoda</taxon>
        <taxon>Hexapoda</taxon>
        <taxon>Insecta</taxon>
        <taxon>Pterygota</taxon>
        <taxon>Neoptera</taxon>
        <taxon>Endopterygota</taxon>
        <taxon>Coleoptera</taxon>
        <taxon>Polyphaga</taxon>
        <taxon>Elateriformia</taxon>
        <taxon>Elateroidea</taxon>
        <taxon>Elateridae</taxon>
        <taxon>Agrypninae</taxon>
        <taxon>Pyrophorini</taxon>
        <taxon>Ignelater</taxon>
    </lineage>
</organism>
<dbReference type="OrthoDB" id="6761808at2759"/>
<protein>
    <submittedName>
        <fullName evidence="1">Uncharacterized protein</fullName>
    </submittedName>
</protein>
<dbReference type="EMBL" id="VTPC01032520">
    <property type="protein sequence ID" value="KAF2891421.1"/>
    <property type="molecule type" value="Genomic_DNA"/>
</dbReference>
<name>A0A8K0GA65_IGNLU</name>
<evidence type="ECO:0000313" key="2">
    <source>
        <dbReference type="Proteomes" id="UP000801492"/>
    </source>
</evidence>
<comment type="caution">
    <text evidence="1">The sequence shown here is derived from an EMBL/GenBank/DDBJ whole genome shotgun (WGS) entry which is preliminary data.</text>
</comment>
<dbReference type="AlphaFoldDB" id="A0A8K0GA65"/>